<gene>
    <name evidence="1" type="ORF">NCTC7982_00189</name>
</gene>
<dbReference type="EMBL" id="CABEIM010000001">
    <property type="protein sequence ID" value="VTS76205.1"/>
    <property type="molecule type" value="Genomic_DNA"/>
</dbReference>
<keyword evidence="1" id="KW-0808">Transferase</keyword>
<keyword evidence="1" id="KW-0548">Nucleotidyltransferase</keyword>
<comment type="caution">
    <text evidence="1">The sequence shown here is derived from an EMBL/GenBank/DDBJ whole genome shotgun (WGS) entry which is preliminary data.</text>
</comment>
<protein>
    <submittedName>
        <fullName evidence="1">Polynucleotide phosphorylase/polyadenylase</fullName>
        <ecNumber evidence="1">2.7.7.8</ecNumber>
    </submittedName>
</protein>
<organism evidence="1 2">
    <name type="scientific">Streptococcus dysgalactiae</name>
    <dbReference type="NCBI Taxonomy" id="1334"/>
    <lineage>
        <taxon>Bacteria</taxon>
        <taxon>Bacillati</taxon>
        <taxon>Bacillota</taxon>
        <taxon>Bacilli</taxon>
        <taxon>Lactobacillales</taxon>
        <taxon>Streptococcaceae</taxon>
        <taxon>Streptococcus</taxon>
    </lineage>
</organism>
<dbReference type="AlphaFoldDB" id="A0A9X9QND5"/>
<dbReference type="EC" id="2.7.7.8" evidence="1"/>
<dbReference type="Proteomes" id="UP000373301">
    <property type="component" value="Unassembled WGS sequence"/>
</dbReference>
<sequence>MTKLNELDVRLRAFINAPDNFLDSVALVNAFHNFPRLGY</sequence>
<proteinExistence type="predicted"/>
<name>A0A9X9QND5_STRDY</name>
<evidence type="ECO:0000313" key="1">
    <source>
        <dbReference type="EMBL" id="VTS76205.1"/>
    </source>
</evidence>
<evidence type="ECO:0000313" key="2">
    <source>
        <dbReference type="Proteomes" id="UP000373301"/>
    </source>
</evidence>
<dbReference type="GO" id="GO:0004654">
    <property type="term" value="F:polyribonucleotide nucleotidyltransferase activity"/>
    <property type="evidence" value="ECO:0007669"/>
    <property type="project" value="UniProtKB-EC"/>
</dbReference>
<reference evidence="1 2" key="1">
    <citation type="submission" date="2019-05" db="EMBL/GenBank/DDBJ databases">
        <authorList>
            <consortium name="Pathogen Informatics"/>
        </authorList>
    </citation>
    <scope>NUCLEOTIDE SEQUENCE [LARGE SCALE GENOMIC DNA]</scope>
    <source>
        <strain evidence="1 2">NCTC7982</strain>
    </source>
</reference>
<accession>A0A9X9QND5</accession>